<keyword evidence="3" id="KW-1185">Reference proteome</keyword>
<evidence type="ECO:0000256" key="1">
    <source>
        <dbReference type="SAM" id="MobiDB-lite"/>
    </source>
</evidence>
<dbReference type="OrthoDB" id="70874at2759"/>
<dbReference type="PANTHER" id="PTHR13052:SF2">
    <property type="entry name" value="NUCLEAR FACTOR KAPPA-B-BINDING PROTEIN"/>
    <property type="match status" value="1"/>
</dbReference>
<dbReference type="AlphaFoldDB" id="A0A7I8KF14"/>
<evidence type="ECO:0000313" key="3">
    <source>
        <dbReference type="Proteomes" id="UP000663760"/>
    </source>
</evidence>
<accession>A0A7I8KF14</accession>
<dbReference type="EMBL" id="LR746268">
    <property type="protein sequence ID" value="CAA7396379.1"/>
    <property type="molecule type" value="Genomic_DNA"/>
</dbReference>
<name>A0A7I8KF14_SPIIN</name>
<evidence type="ECO:0000313" key="2">
    <source>
        <dbReference type="EMBL" id="CAA7396379.1"/>
    </source>
</evidence>
<reference evidence="2" key="1">
    <citation type="submission" date="2020-02" db="EMBL/GenBank/DDBJ databases">
        <authorList>
            <person name="Scholz U."/>
            <person name="Mascher M."/>
            <person name="Fiebig A."/>
        </authorList>
    </citation>
    <scope>NUCLEOTIDE SEQUENCE</scope>
</reference>
<dbReference type="InterPro" id="IPR024867">
    <property type="entry name" value="NFRKB"/>
</dbReference>
<proteinExistence type="predicted"/>
<dbReference type="GO" id="GO:0031011">
    <property type="term" value="C:Ino80 complex"/>
    <property type="evidence" value="ECO:0007669"/>
    <property type="project" value="InterPro"/>
</dbReference>
<organism evidence="2 3">
    <name type="scientific">Spirodela intermedia</name>
    <name type="common">Intermediate duckweed</name>
    <dbReference type="NCBI Taxonomy" id="51605"/>
    <lineage>
        <taxon>Eukaryota</taxon>
        <taxon>Viridiplantae</taxon>
        <taxon>Streptophyta</taxon>
        <taxon>Embryophyta</taxon>
        <taxon>Tracheophyta</taxon>
        <taxon>Spermatophyta</taxon>
        <taxon>Magnoliopsida</taxon>
        <taxon>Liliopsida</taxon>
        <taxon>Araceae</taxon>
        <taxon>Lemnoideae</taxon>
        <taxon>Spirodela</taxon>
    </lineage>
</organism>
<dbReference type="PANTHER" id="PTHR13052">
    <property type="entry name" value="NFRKB-RELATED"/>
    <property type="match status" value="1"/>
</dbReference>
<feature type="region of interest" description="Disordered" evidence="1">
    <location>
        <begin position="366"/>
        <end position="388"/>
    </location>
</feature>
<sequence>MAAGQQKKRLNGANSLRFSLHDSMRIKKPKKVASLCAGNLHPDTVLHKEYQLRACRKAYFVELKKYHSGFIEGLSMLKERWANCGNPDKDTENNILRSSVENPTPPVAIEKELQEIDLENGGSKYMSYIKINKKQYQLVMNIRNSDNGIDSECLSEILGDINGFDVKPYAALEEEERKRLQDHWVKLANEDLPAAFENRGRHRALINNLKKLMHRELTMKEPVARRIEDERIKRKEEKERLKWTTPLEQADDIASEQEFVHETQDEGHIQQVYHHFTDCQHLDRISLLNTSNELDLESIVEHSTSPSTVGHHQERNPSLDHHMELSVDFPQGVQDGIRPGGPVAWQFLGSMTASGDAVEAKLKHSTSFPTGHSYGHPTMERQRDTPTGDLPLHRPQLMEERTSPSLDLETQILRQEEAQSVALHDNNRETMFGRYADQDRCPLQAAFQKEHVSLRSDVPEHLNRLEPSELRLSLANVAQFPSQFEEQQLMLLDLEQPGEKDPYMPQILNRDAVSRGGYLSQGHFPSVSSQESTGLQSAVIGGFSGQRWLPLEHRSCAGLSTAKPAGRAGQCMGGGSSADGSLFCVLSECNKLLSGFPQATTDSDHFPQGSNIVGGGGLHQEGIYSSPPLLDSTGGRNGAAVWTNYPNQRSELSESVRKSYLPSWH</sequence>
<gene>
    <name evidence="2" type="ORF">SI8410_05007042</name>
</gene>
<protein>
    <submittedName>
        <fullName evidence="2">Uncharacterized protein</fullName>
    </submittedName>
</protein>
<dbReference type="Proteomes" id="UP000663760">
    <property type="component" value="Chromosome 5"/>
</dbReference>